<dbReference type="AlphaFoldDB" id="A0A8H4KAF4"/>
<proteinExistence type="predicted"/>
<comment type="caution">
    <text evidence="3">The sequence shown here is derived from an EMBL/GenBank/DDBJ whole genome shotgun (WGS) entry which is preliminary data.</text>
</comment>
<feature type="signal peptide" evidence="2">
    <location>
        <begin position="1"/>
        <end position="22"/>
    </location>
</feature>
<organism evidence="3 4">
    <name type="scientific">Fusarium austroafricanum</name>
    <dbReference type="NCBI Taxonomy" id="2364996"/>
    <lineage>
        <taxon>Eukaryota</taxon>
        <taxon>Fungi</taxon>
        <taxon>Dikarya</taxon>
        <taxon>Ascomycota</taxon>
        <taxon>Pezizomycotina</taxon>
        <taxon>Sordariomycetes</taxon>
        <taxon>Hypocreomycetidae</taxon>
        <taxon>Hypocreales</taxon>
        <taxon>Nectriaceae</taxon>
        <taxon>Fusarium</taxon>
        <taxon>Fusarium concolor species complex</taxon>
    </lineage>
</organism>
<dbReference type="OrthoDB" id="3935568at2759"/>
<gene>
    <name evidence="3" type="ORF">F53441_9701</name>
</gene>
<feature type="chain" id="PRO_5034690000" description="Dickkopf N-terminal cysteine-rich domain-containing protein" evidence="2">
    <location>
        <begin position="23"/>
        <end position="131"/>
    </location>
</feature>
<keyword evidence="4" id="KW-1185">Reference proteome</keyword>
<protein>
    <recommendedName>
        <fullName evidence="5">Dickkopf N-terminal cysteine-rich domain-containing protein</fullName>
    </recommendedName>
</protein>
<evidence type="ECO:0008006" key="5">
    <source>
        <dbReference type="Google" id="ProtNLM"/>
    </source>
</evidence>
<feature type="compositionally biased region" description="Acidic residues" evidence="1">
    <location>
        <begin position="49"/>
        <end position="67"/>
    </location>
</feature>
<evidence type="ECO:0000256" key="1">
    <source>
        <dbReference type="SAM" id="MobiDB-lite"/>
    </source>
</evidence>
<sequence length="131" mass="14381">MQFLSKALLFALVSGAASVALAAPEAINSGVDIAQRDESEAIAYKREELEDDVEDEDEDVSENDDTDVLSKLDARATKCYTRGRPGKNCYHSQCPGNKQCKVNARGNCVFRYSQKKRPFGCSQCLCYKASG</sequence>
<name>A0A8H4KAF4_9HYPO</name>
<feature type="region of interest" description="Disordered" evidence="1">
    <location>
        <begin position="46"/>
        <end position="67"/>
    </location>
</feature>
<evidence type="ECO:0000256" key="2">
    <source>
        <dbReference type="SAM" id="SignalP"/>
    </source>
</evidence>
<dbReference type="EMBL" id="JAADJG010000446">
    <property type="protein sequence ID" value="KAF4446660.1"/>
    <property type="molecule type" value="Genomic_DNA"/>
</dbReference>
<keyword evidence="2" id="KW-0732">Signal</keyword>
<reference evidence="3" key="1">
    <citation type="submission" date="2020-01" db="EMBL/GenBank/DDBJ databases">
        <title>Identification and distribution of gene clusters putatively required for synthesis of sphingolipid metabolism inhibitors in phylogenetically diverse species of the filamentous fungus Fusarium.</title>
        <authorList>
            <person name="Kim H.-S."/>
            <person name="Busman M."/>
            <person name="Brown D.W."/>
            <person name="Divon H."/>
            <person name="Uhlig S."/>
            <person name="Proctor R.H."/>
        </authorList>
    </citation>
    <scope>NUCLEOTIDE SEQUENCE</scope>
    <source>
        <strain evidence="3">NRRL 53441</strain>
    </source>
</reference>
<evidence type="ECO:0000313" key="4">
    <source>
        <dbReference type="Proteomes" id="UP000605986"/>
    </source>
</evidence>
<evidence type="ECO:0000313" key="3">
    <source>
        <dbReference type="EMBL" id="KAF4446660.1"/>
    </source>
</evidence>
<accession>A0A8H4KAF4</accession>
<dbReference type="Proteomes" id="UP000605986">
    <property type="component" value="Unassembled WGS sequence"/>
</dbReference>